<gene>
    <name evidence="2" type="ORF">AAFC00_005907</name>
</gene>
<comment type="caution">
    <text evidence="2">The sequence shown here is derived from an EMBL/GenBank/DDBJ whole genome shotgun (WGS) entry which is preliminary data.</text>
</comment>
<evidence type="ECO:0000256" key="1">
    <source>
        <dbReference type="SAM" id="MobiDB-lite"/>
    </source>
</evidence>
<feature type="compositionally biased region" description="Low complexity" evidence="1">
    <location>
        <begin position="124"/>
        <end position="136"/>
    </location>
</feature>
<proteinExistence type="predicted"/>
<name>A0ABR3P699_9PEZI</name>
<dbReference type="InterPro" id="IPR013922">
    <property type="entry name" value="Cyclin_PHO80-like"/>
</dbReference>
<dbReference type="Pfam" id="PF08613">
    <property type="entry name" value="Cyclin"/>
    <property type="match status" value="1"/>
</dbReference>
<accession>A0ABR3P699</accession>
<dbReference type="Proteomes" id="UP001562354">
    <property type="component" value="Unassembled WGS sequence"/>
</dbReference>
<dbReference type="InterPro" id="IPR036915">
    <property type="entry name" value="Cyclin-like_sf"/>
</dbReference>
<feature type="region of interest" description="Disordered" evidence="1">
    <location>
        <begin position="316"/>
        <end position="342"/>
    </location>
</feature>
<dbReference type="PANTHER" id="PTHR15615:SF27">
    <property type="entry name" value="PHO85 CYCLIN CLG1"/>
    <property type="match status" value="1"/>
</dbReference>
<dbReference type="Gene3D" id="1.10.472.10">
    <property type="entry name" value="Cyclin-like"/>
    <property type="match status" value="1"/>
</dbReference>
<dbReference type="EMBL" id="JBFMKM010000013">
    <property type="protein sequence ID" value="KAL1301695.1"/>
    <property type="molecule type" value="Genomic_DNA"/>
</dbReference>
<dbReference type="RefSeq" id="XP_069197971.1">
    <property type="nucleotide sequence ID" value="XM_069348281.1"/>
</dbReference>
<sequence>MPSFYPRANPGHLPLTPPEFVPYDTSACARVPHHQDSYMAQHCADSRQDLPYEYTRGYNQPTAHINSQPMYHPHQGMYQQAPQLPPISSYYEPLGAPILPPLRTQGASLEEEMRLRMDQNQRSQAAQQAAVAQQPPVKEEKATGGVSAKLDYDMERMTDFVAETALGMYALHMSPICLADIDICRSIRNTVSVSPPFRKWVLQVLSATRLPSATILLSLHYLTVRLRDHPPRPSSSSENQIYRLLCVALILGSKFLDDNTFINRSWSDVSGIRVSELNELEMEWLSAIDYNLHCDPEDPQGFSTWHQAWKEYESRPQQSRSARLSPLNTNVQRQTPIRSSHSPYQQQYAKGFYADFTPQSSRASSTYGGTPYLSADPWNRSEPANSMEAFYNSRQRYPTLDELEHANGRASQEHARRLGYGGCAVPLPPLASFVSPWNQPSWSAPHPHGCNCMSCARQYMSYMPTMGYQAQTVVG</sequence>
<reference evidence="2 3" key="1">
    <citation type="submission" date="2024-07" db="EMBL/GenBank/DDBJ databases">
        <title>Draft sequence of the Neodothiora populina.</title>
        <authorList>
            <person name="Drown D.D."/>
            <person name="Schuette U.S."/>
            <person name="Buechlein A.B."/>
            <person name="Rusch D.R."/>
            <person name="Winton L.W."/>
            <person name="Adams G.A."/>
        </authorList>
    </citation>
    <scope>NUCLEOTIDE SEQUENCE [LARGE SCALE GENOMIC DNA]</scope>
    <source>
        <strain evidence="2 3">CPC 39397</strain>
    </source>
</reference>
<dbReference type="PANTHER" id="PTHR15615">
    <property type="match status" value="1"/>
</dbReference>
<dbReference type="GeneID" id="95979606"/>
<dbReference type="SUPFAM" id="SSF47954">
    <property type="entry name" value="Cyclin-like"/>
    <property type="match status" value="1"/>
</dbReference>
<feature type="region of interest" description="Disordered" evidence="1">
    <location>
        <begin position="120"/>
        <end position="145"/>
    </location>
</feature>
<protein>
    <recommendedName>
        <fullName evidence="4">Cyclin-like protein</fullName>
    </recommendedName>
</protein>
<organism evidence="2 3">
    <name type="scientific">Neodothiora populina</name>
    <dbReference type="NCBI Taxonomy" id="2781224"/>
    <lineage>
        <taxon>Eukaryota</taxon>
        <taxon>Fungi</taxon>
        <taxon>Dikarya</taxon>
        <taxon>Ascomycota</taxon>
        <taxon>Pezizomycotina</taxon>
        <taxon>Dothideomycetes</taxon>
        <taxon>Dothideomycetidae</taxon>
        <taxon>Dothideales</taxon>
        <taxon>Dothioraceae</taxon>
        <taxon>Neodothiora</taxon>
    </lineage>
</organism>
<keyword evidence="3" id="KW-1185">Reference proteome</keyword>
<dbReference type="CDD" id="cd20557">
    <property type="entry name" value="CYCLIN_ScPCL1-like"/>
    <property type="match status" value="1"/>
</dbReference>
<evidence type="ECO:0000313" key="2">
    <source>
        <dbReference type="EMBL" id="KAL1301695.1"/>
    </source>
</evidence>
<evidence type="ECO:0008006" key="4">
    <source>
        <dbReference type="Google" id="ProtNLM"/>
    </source>
</evidence>
<evidence type="ECO:0000313" key="3">
    <source>
        <dbReference type="Proteomes" id="UP001562354"/>
    </source>
</evidence>